<evidence type="ECO:0000313" key="2">
    <source>
        <dbReference type="Proteomes" id="UP000027195"/>
    </source>
</evidence>
<dbReference type="PANTHER" id="PTHR33104:SF2">
    <property type="entry name" value="CXC3 LIKE CYSTEINE CLUSTER DOMAIN-CONTAINING PROTEIN"/>
    <property type="match status" value="1"/>
</dbReference>
<proteinExistence type="predicted"/>
<name>A0A067MEQ6_BOTB1</name>
<dbReference type="OrthoDB" id="3235114at2759"/>
<dbReference type="HOGENOM" id="CLU_003703_5_0_1"/>
<feature type="non-terminal residue" evidence="1">
    <location>
        <position position="1"/>
    </location>
</feature>
<reference evidence="2" key="1">
    <citation type="journal article" date="2014" name="Proc. Natl. Acad. Sci. U.S.A.">
        <title>Extensive sampling of basidiomycete genomes demonstrates inadequacy of the white-rot/brown-rot paradigm for wood decay fungi.</title>
        <authorList>
            <person name="Riley R."/>
            <person name="Salamov A.A."/>
            <person name="Brown D.W."/>
            <person name="Nagy L.G."/>
            <person name="Floudas D."/>
            <person name="Held B.W."/>
            <person name="Levasseur A."/>
            <person name="Lombard V."/>
            <person name="Morin E."/>
            <person name="Otillar R."/>
            <person name="Lindquist E.A."/>
            <person name="Sun H."/>
            <person name="LaButti K.M."/>
            <person name="Schmutz J."/>
            <person name="Jabbour D."/>
            <person name="Luo H."/>
            <person name="Baker S.E."/>
            <person name="Pisabarro A.G."/>
            <person name="Walton J.D."/>
            <person name="Blanchette R.A."/>
            <person name="Henrissat B."/>
            <person name="Martin F."/>
            <person name="Cullen D."/>
            <person name="Hibbett D.S."/>
            <person name="Grigoriev I.V."/>
        </authorList>
    </citation>
    <scope>NUCLEOTIDE SEQUENCE [LARGE SCALE GENOMIC DNA]</scope>
    <source>
        <strain evidence="2">FD-172 SS1</strain>
    </source>
</reference>
<protein>
    <submittedName>
        <fullName evidence="1">Uncharacterized protein</fullName>
    </submittedName>
</protein>
<dbReference type="AlphaFoldDB" id="A0A067MEQ6"/>
<dbReference type="PANTHER" id="PTHR33104">
    <property type="entry name" value="SI:DKEY-29D5.2"/>
    <property type="match status" value="1"/>
</dbReference>
<dbReference type="Proteomes" id="UP000027195">
    <property type="component" value="Unassembled WGS sequence"/>
</dbReference>
<evidence type="ECO:0000313" key="1">
    <source>
        <dbReference type="EMBL" id="KDQ10076.1"/>
    </source>
</evidence>
<gene>
    <name evidence="1" type="ORF">BOTBODRAFT_116277</name>
</gene>
<organism evidence="1 2">
    <name type="scientific">Botryobasidium botryosum (strain FD-172 SS1)</name>
    <dbReference type="NCBI Taxonomy" id="930990"/>
    <lineage>
        <taxon>Eukaryota</taxon>
        <taxon>Fungi</taxon>
        <taxon>Dikarya</taxon>
        <taxon>Basidiomycota</taxon>
        <taxon>Agaricomycotina</taxon>
        <taxon>Agaricomycetes</taxon>
        <taxon>Cantharellales</taxon>
        <taxon>Botryobasidiaceae</taxon>
        <taxon>Botryobasidium</taxon>
    </lineage>
</organism>
<dbReference type="InterPro" id="IPR040521">
    <property type="entry name" value="KDZ"/>
</dbReference>
<dbReference type="EMBL" id="KL198071">
    <property type="protein sequence ID" value="KDQ10076.1"/>
    <property type="molecule type" value="Genomic_DNA"/>
</dbReference>
<dbReference type="InParanoid" id="A0A067MEQ6"/>
<sequence>ALFLCMDANFRAQQKAKTSDPKDFHLRPGAAYFREDKAFHEYLAKVGDEHEPSTCSGFKAGNVLRAGRYKNTVVSGLLSVVCARHSFFRPNASVDLQKGERYSHGDYALAGALSGTETIPRIWFSYDINCQYHRRLKERFQTRFPHIGQDHLKKVVYVVPKMHVLAHVEDCQYLFSLNFTPGSGRTDGEAPERNWVETNGVATSTREMNTCHRHEVLDNSMNEVNFKKMIKLRTSTPIAQFWVTH</sequence>
<accession>A0A067MEQ6</accession>
<dbReference type="Pfam" id="PF18758">
    <property type="entry name" value="KDZ"/>
    <property type="match status" value="1"/>
</dbReference>
<keyword evidence="2" id="KW-1185">Reference proteome</keyword>